<accession>A0A4Y2UGH7</accession>
<dbReference type="AlphaFoldDB" id="A0A4Y2UGH7"/>
<keyword evidence="3" id="KW-1185">Reference proteome</keyword>
<reference evidence="2 3" key="1">
    <citation type="journal article" date="2019" name="Sci. Rep.">
        <title>Orb-weaving spider Araneus ventricosus genome elucidates the spidroin gene catalogue.</title>
        <authorList>
            <person name="Kono N."/>
            <person name="Nakamura H."/>
            <person name="Ohtoshi R."/>
            <person name="Moran D.A.P."/>
            <person name="Shinohara A."/>
            <person name="Yoshida Y."/>
            <person name="Fujiwara M."/>
            <person name="Mori M."/>
            <person name="Tomita M."/>
            <person name="Arakawa K."/>
        </authorList>
    </citation>
    <scope>NUCLEOTIDE SEQUENCE [LARGE SCALE GENOMIC DNA]</scope>
</reference>
<organism evidence="2 3">
    <name type="scientific">Araneus ventricosus</name>
    <name type="common">Orbweaver spider</name>
    <name type="synonym">Epeira ventricosa</name>
    <dbReference type="NCBI Taxonomy" id="182803"/>
    <lineage>
        <taxon>Eukaryota</taxon>
        <taxon>Metazoa</taxon>
        <taxon>Ecdysozoa</taxon>
        <taxon>Arthropoda</taxon>
        <taxon>Chelicerata</taxon>
        <taxon>Arachnida</taxon>
        <taxon>Araneae</taxon>
        <taxon>Araneomorphae</taxon>
        <taxon>Entelegynae</taxon>
        <taxon>Araneoidea</taxon>
        <taxon>Araneidae</taxon>
        <taxon>Araneus</taxon>
    </lineage>
</organism>
<comment type="caution">
    <text evidence="2">The sequence shown here is derived from an EMBL/GenBank/DDBJ whole genome shotgun (WGS) entry which is preliminary data.</text>
</comment>
<proteinExistence type="predicted"/>
<name>A0A4Y2UGH7_ARAVE</name>
<evidence type="ECO:0000313" key="3">
    <source>
        <dbReference type="Proteomes" id="UP000499080"/>
    </source>
</evidence>
<dbReference type="EMBL" id="BGPR01035741">
    <property type="protein sequence ID" value="GBO10710.1"/>
    <property type="molecule type" value="Genomic_DNA"/>
</dbReference>
<protein>
    <submittedName>
        <fullName evidence="2">Uncharacterized protein</fullName>
    </submittedName>
</protein>
<dbReference type="Proteomes" id="UP000499080">
    <property type="component" value="Unassembled WGS sequence"/>
</dbReference>
<sequence>MERISGLPRNEVPEYREEVKAGYPLNFRTTAATVIKVLSRYSKVAMRFEIRPPTTPSGCKLRNQHSYLGNGKIQGKSQLRSCRASSILYKKAPFGQ</sequence>
<dbReference type="EMBL" id="BGPR01035739">
    <property type="protein sequence ID" value="GBO10707.1"/>
    <property type="molecule type" value="Genomic_DNA"/>
</dbReference>
<evidence type="ECO:0000313" key="2">
    <source>
        <dbReference type="EMBL" id="GBO10710.1"/>
    </source>
</evidence>
<evidence type="ECO:0000313" key="1">
    <source>
        <dbReference type="EMBL" id="GBO10707.1"/>
    </source>
</evidence>
<gene>
    <name evidence="2" type="ORF">AVEN_103657_1</name>
    <name evidence="1" type="ORF">AVEN_138278_1</name>
</gene>